<accession>A0A4Y5T4H9</accession>
<geneLocation type="plasmid" evidence="2">
    <name>pCPT84-1</name>
</geneLocation>
<name>A0A4Y5T4H9_CLOPF</name>
<keyword evidence="2" id="KW-0614">Plasmid</keyword>
<dbReference type="EMBL" id="MK285057">
    <property type="protein sequence ID" value="QDB00940.1"/>
    <property type="molecule type" value="Genomic_DNA"/>
</dbReference>
<dbReference type="SUPFAM" id="SSF53067">
    <property type="entry name" value="Actin-like ATPase domain"/>
    <property type="match status" value="2"/>
</dbReference>
<dbReference type="RefSeq" id="WP_283685221.1">
    <property type="nucleotide sequence ID" value="NZ_CATNXJ010000026.1"/>
</dbReference>
<proteinExistence type="predicted"/>
<dbReference type="InterPro" id="IPR040607">
    <property type="entry name" value="ALP_N"/>
</dbReference>
<dbReference type="CDD" id="cd10227">
    <property type="entry name" value="ASKHA_NBD_ParM-like"/>
    <property type="match status" value="1"/>
</dbReference>
<evidence type="ECO:0000313" key="2">
    <source>
        <dbReference type="EMBL" id="QDB00940.1"/>
    </source>
</evidence>
<dbReference type="InterPro" id="IPR043129">
    <property type="entry name" value="ATPase_NBD"/>
</dbReference>
<organism evidence="2">
    <name type="scientific">Clostridium perfringens</name>
    <dbReference type="NCBI Taxonomy" id="1502"/>
    <lineage>
        <taxon>Bacteria</taxon>
        <taxon>Bacillati</taxon>
        <taxon>Bacillota</taxon>
        <taxon>Clostridia</taxon>
        <taxon>Eubacteriales</taxon>
        <taxon>Clostridiaceae</taxon>
        <taxon>Clostridium</taxon>
    </lineage>
</organism>
<dbReference type="Pfam" id="PF17989">
    <property type="entry name" value="ALP_N"/>
    <property type="match status" value="1"/>
</dbReference>
<feature type="domain" description="Actin-like protein N-terminal" evidence="1">
    <location>
        <begin position="4"/>
        <end position="138"/>
    </location>
</feature>
<reference evidence="2" key="1">
    <citation type="journal article" date="2019" name="Pathogens">
        <title>In silico Identification of Novel Toxin Homologs and Associated Mobile Genetic Elements in Clostridium perfringens.</title>
        <authorList>
            <person name="Lacey J.A."/>
            <person name="Johanesen P.A."/>
            <person name="Lyras D."/>
            <person name="Moore R.J."/>
        </authorList>
    </citation>
    <scope>NUCLEOTIDE SEQUENCE</scope>
    <source>
        <strain evidence="2">T84</strain>
        <plasmid evidence="2">pCPT84-1</plasmid>
    </source>
</reference>
<sequence length="295" mass="33261">MKIGIDLGNGYVKFKDKKFASRVKVGRLATFGERRSDVFEVVYDGVYYTVGEGQVFTTDERYFTDDYKICLLTAIAESTNEDVIEAEICVGMPVSSFMSNKRAEVEKYLNSLGVQKIILNGVEKIINIKKAIVFVEGAYVIESKDKENVITIDIGAGTVNIIQWENQVPVEFDTKYKSFYNLYSKIAKHLKDTNRGVVSPAYIEENLGADSIIINQTNVDIKDTHKIIEKHIIELASEINGYFNVSQASKIQILGGGAFPTFKYWKNIYKDGCELIADSQFVNSKIYEKVIANEQ</sequence>
<evidence type="ECO:0000259" key="1">
    <source>
        <dbReference type="Pfam" id="PF17989"/>
    </source>
</evidence>
<dbReference type="Gene3D" id="3.30.420.40">
    <property type="match status" value="2"/>
</dbReference>
<dbReference type="AlphaFoldDB" id="A0A4Y5T4H9"/>
<protein>
    <recommendedName>
        <fullName evidence="1">Actin-like protein N-terminal domain-containing protein</fullName>
    </recommendedName>
</protein>